<comment type="caution">
    <text evidence="2">The sequence shown here is derived from an EMBL/GenBank/DDBJ whole genome shotgun (WGS) entry which is preliminary data.</text>
</comment>
<dbReference type="Proteomes" id="UP000265618">
    <property type="component" value="Unassembled WGS sequence"/>
</dbReference>
<reference evidence="2 3" key="1">
    <citation type="journal article" date="2018" name="PLoS ONE">
        <title>The draft genome of Kipferlia bialata reveals reductive genome evolution in fornicate parasites.</title>
        <authorList>
            <person name="Tanifuji G."/>
            <person name="Takabayashi S."/>
            <person name="Kume K."/>
            <person name="Takagi M."/>
            <person name="Nakayama T."/>
            <person name="Kamikawa R."/>
            <person name="Inagaki Y."/>
            <person name="Hashimoto T."/>
        </authorList>
    </citation>
    <scope>NUCLEOTIDE SEQUENCE [LARGE SCALE GENOMIC DNA]</scope>
    <source>
        <strain evidence="2">NY0173</strain>
    </source>
</reference>
<evidence type="ECO:0000313" key="3">
    <source>
        <dbReference type="Proteomes" id="UP000265618"/>
    </source>
</evidence>
<dbReference type="AlphaFoldDB" id="A0A391NY65"/>
<proteinExistence type="predicted"/>
<accession>A0A391NY65</accession>
<organism evidence="2 3">
    <name type="scientific">Kipferlia bialata</name>
    <dbReference type="NCBI Taxonomy" id="797122"/>
    <lineage>
        <taxon>Eukaryota</taxon>
        <taxon>Metamonada</taxon>
        <taxon>Carpediemonas-like organisms</taxon>
        <taxon>Kipferlia</taxon>
    </lineage>
</organism>
<feature type="compositionally biased region" description="Basic and acidic residues" evidence="1">
    <location>
        <begin position="25"/>
        <end position="56"/>
    </location>
</feature>
<gene>
    <name evidence="2" type="ORF">KIPB_009730</name>
</gene>
<keyword evidence="3" id="KW-1185">Reference proteome</keyword>
<sequence>MSLTAYDAVPAADREYYTKTSQELYEEKQREREGEGERERERDVLTEEKQREREGELVTEEAITPVTKDVSEPEPVTLTVIGKGLQSFVVAHCPDQLSVEYWDETE</sequence>
<name>A0A391NY65_9EUKA</name>
<protein>
    <submittedName>
        <fullName evidence="2">Uncharacterized protein</fullName>
    </submittedName>
</protein>
<evidence type="ECO:0000313" key="2">
    <source>
        <dbReference type="EMBL" id="GCA63399.1"/>
    </source>
</evidence>
<feature type="region of interest" description="Disordered" evidence="1">
    <location>
        <begin position="17"/>
        <end position="58"/>
    </location>
</feature>
<evidence type="ECO:0000256" key="1">
    <source>
        <dbReference type="SAM" id="MobiDB-lite"/>
    </source>
</evidence>
<dbReference type="EMBL" id="BDIP01003393">
    <property type="protein sequence ID" value="GCA63399.1"/>
    <property type="molecule type" value="Genomic_DNA"/>
</dbReference>